<reference evidence="3" key="1">
    <citation type="journal article" date="2014" name="Int. J. Syst. Evol. Microbiol.">
        <title>Complete genome sequence of Corynebacterium casei LMG S-19264T (=DSM 44701T), isolated from a smear-ripened cheese.</title>
        <authorList>
            <consortium name="US DOE Joint Genome Institute (JGI-PGF)"/>
            <person name="Walter F."/>
            <person name="Albersmeier A."/>
            <person name="Kalinowski J."/>
            <person name="Ruckert C."/>
        </authorList>
    </citation>
    <scope>NUCLEOTIDE SEQUENCE</scope>
    <source>
        <strain evidence="3">CGMCC 1.15519</strain>
    </source>
</reference>
<dbReference type="SFLD" id="SFLDG01151">
    <property type="entry name" value="Main.2:_Nu-like"/>
    <property type="match status" value="1"/>
</dbReference>
<organism evidence="3 4">
    <name type="scientific">Sandarakinorhabdus glacialis</name>
    <dbReference type="NCBI Taxonomy" id="1614636"/>
    <lineage>
        <taxon>Bacteria</taxon>
        <taxon>Pseudomonadati</taxon>
        <taxon>Pseudomonadota</taxon>
        <taxon>Alphaproteobacteria</taxon>
        <taxon>Sphingomonadales</taxon>
        <taxon>Sphingosinicellaceae</taxon>
        <taxon>Sandarakinorhabdus</taxon>
    </lineage>
</organism>
<dbReference type="AlphaFoldDB" id="A0A916ZLU4"/>
<gene>
    <name evidence="3" type="ORF">GCM10011529_07850</name>
</gene>
<dbReference type="InterPro" id="IPR036249">
    <property type="entry name" value="Thioredoxin-like_sf"/>
</dbReference>
<dbReference type="InterPro" id="IPR004045">
    <property type="entry name" value="Glutathione_S-Trfase_N"/>
</dbReference>
<dbReference type="Gene3D" id="3.40.30.10">
    <property type="entry name" value="Glutaredoxin"/>
    <property type="match status" value="1"/>
</dbReference>
<dbReference type="SFLD" id="SFLDG00358">
    <property type="entry name" value="Main_(cytGST)"/>
    <property type="match status" value="1"/>
</dbReference>
<dbReference type="Pfam" id="PF00043">
    <property type="entry name" value="GST_C"/>
    <property type="match status" value="1"/>
</dbReference>
<accession>A0A916ZLU4</accession>
<dbReference type="Proteomes" id="UP000635071">
    <property type="component" value="Unassembled WGS sequence"/>
</dbReference>
<dbReference type="Gene3D" id="1.20.1050.10">
    <property type="match status" value="1"/>
</dbReference>
<evidence type="ECO:0000259" key="2">
    <source>
        <dbReference type="PROSITE" id="PS50405"/>
    </source>
</evidence>
<evidence type="ECO:0000313" key="4">
    <source>
        <dbReference type="Proteomes" id="UP000635071"/>
    </source>
</evidence>
<protein>
    <submittedName>
        <fullName evidence="3">Glutathione S-transferase</fullName>
    </submittedName>
</protein>
<dbReference type="InterPro" id="IPR036282">
    <property type="entry name" value="Glutathione-S-Trfase_C_sf"/>
</dbReference>
<comment type="caution">
    <text evidence="3">The sequence shown here is derived from an EMBL/GenBank/DDBJ whole genome shotgun (WGS) entry which is preliminary data.</text>
</comment>
<feature type="domain" description="GST C-terminal" evidence="2">
    <location>
        <begin position="89"/>
        <end position="214"/>
    </location>
</feature>
<evidence type="ECO:0000313" key="3">
    <source>
        <dbReference type="EMBL" id="GGE03816.1"/>
    </source>
</evidence>
<dbReference type="SUPFAM" id="SSF47616">
    <property type="entry name" value="GST C-terminal domain-like"/>
    <property type="match status" value="1"/>
</dbReference>
<reference evidence="3" key="2">
    <citation type="submission" date="2020-09" db="EMBL/GenBank/DDBJ databases">
        <authorList>
            <person name="Sun Q."/>
            <person name="Zhou Y."/>
        </authorList>
    </citation>
    <scope>NUCLEOTIDE SEQUENCE</scope>
    <source>
        <strain evidence="3">CGMCC 1.15519</strain>
    </source>
</reference>
<keyword evidence="4" id="KW-1185">Reference proteome</keyword>
<dbReference type="EMBL" id="BMJM01000002">
    <property type="protein sequence ID" value="GGE03816.1"/>
    <property type="molecule type" value="Genomic_DNA"/>
</dbReference>
<feature type="domain" description="GST N-terminal" evidence="1">
    <location>
        <begin position="1"/>
        <end position="86"/>
    </location>
</feature>
<dbReference type="PANTHER" id="PTHR44051">
    <property type="entry name" value="GLUTATHIONE S-TRANSFERASE-RELATED"/>
    <property type="match status" value="1"/>
</dbReference>
<evidence type="ECO:0000259" key="1">
    <source>
        <dbReference type="PROSITE" id="PS50404"/>
    </source>
</evidence>
<dbReference type="InterPro" id="IPR010987">
    <property type="entry name" value="Glutathione-S-Trfase_C-like"/>
</dbReference>
<dbReference type="SFLD" id="SFLDS00019">
    <property type="entry name" value="Glutathione_Transferase_(cytos"/>
    <property type="match status" value="1"/>
</dbReference>
<name>A0A916ZLU4_9SPHN</name>
<dbReference type="InterPro" id="IPR004046">
    <property type="entry name" value="GST_C"/>
</dbReference>
<dbReference type="PANTHER" id="PTHR44051:SF19">
    <property type="entry name" value="DISULFIDE-BOND OXIDOREDUCTASE YFCG"/>
    <property type="match status" value="1"/>
</dbReference>
<dbReference type="RefSeq" id="WP_188761615.1">
    <property type="nucleotide sequence ID" value="NZ_BMJM01000002.1"/>
</dbReference>
<dbReference type="PROSITE" id="PS50404">
    <property type="entry name" value="GST_NTER"/>
    <property type="match status" value="1"/>
</dbReference>
<dbReference type="PROSITE" id="PS50405">
    <property type="entry name" value="GST_CTER"/>
    <property type="match status" value="1"/>
</dbReference>
<dbReference type="CDD" id="cd03048">
    <property type="entry name" value="GST_N_Ure2p_like"/>
    <property type="match status" value="1"/>
</dbReference>
<dbReference type="SUPFAM" id="SSF52833">
    <property type="entry name" value="Thioredoxin-like"/>
    <property type="match status" value="1"/>
</dbReference>
<dbReference type="Pfam" id="PF13409">
    <property type="entry name" value="GST_N_2"/>
    <property type="match status" value="1"/>
</dbReference>
<dbReference type="InterPro" id="IPR040079">
    <property type="entry name" value="Glutathione_S-Trfase"/>
</dbReference>
<sequence>MIILHGGPTPNARKIAIALLEMELPWRLEPVDILAGDQLTPAFLALNPNNKTPVIVDEDGPGGGEFILWETGATLLYLAERTGKFTPADPAARAICWQWLMFQVSGIGPMFGQEAHFTHYAADRHEYSIQRYSREVDRLMRVLDGRLAVAEWLAGDTYTIADMATLPYLRRQLIDNAGSFPNVERWATAMLARPAVAKGMTVGVARAETIEGGFTGFTGFTEEHRSILWGNRQHNR</sequence>
<proteinExistence type="predicted"/>